<evidence type="ECO:0000313" key="2">
    <source>
        <dbReference type="Proteomes" id="UP000241365"/>
    </source>
</evidence>
<reference evidence="1 2" key="1">
    <citation type="journal article" date="2016" name="Genome Announc.">
        <title>Complete Genome Sequence of a New Megavirus Family Member Isolated from an Inland Water Lake for the First Time in India.</title>
        <authorList>
            <person name="Chatterjee A."/>
            <person name="Ali F."/>
            <person name="Bange D."/>
            <person name="Kondabagil K."/>
        </authorList>
    </citation>
    <scope>NUCLEOTIDE SEQUENCE [LARGE SCALE GENOMIC DNA]</scope>
    <source>
        <strain evidence="1">1</strain>
    </source>
</reference>
<sequence length="139" mass="15998">MQTSNSENYITSLKNIKREEDERYLNGCLENAEKIGNLLVKRDSRFDKFIMKKLKKEFESGKNINNIHFIIGTEDIPEYKTELSNLDECFKKYGSFHPKLNEKLNKSNVFKISRAHKINDGGIDGSFGTSIPGIHLNIL</sequence>
<dbReference type="RefSeq" id="YP_010776759.1">
    <property type="nucleotide sequence ID" value="NC_075034.1"/>
</dbReference>
<organism evidence="1 2">
    <name type="scientific">Powai lake megavirus</name>
    <dbReference type="NCBI Taxonomy" id="1842663"/>
    <lineage>
        <taxon>Viruses</taxon>
        <taxon>Varidnaviria</taxon>
        <taxon>Bamfordvirae</taxon>
        <taxon>Nucleocytoviricota</taxon>
        <taxon>Megaviricetes</taxon>
        <taxon>Imitervirales</taxon>
        <taxon>Mimiviridae</taxon>
        <taxon>Megamimivirinae</taxon>
        <taxon>Megavirus</taxon>
        <taxon>Megavirus powaiense</taxon>
    </lineage>
</organism>
<accession>A0A167RQF5</accession>
<evidence type="ECO:0000313" key="1">
    <source>
        <dbReference type="EMBL" id="ANB51008.1"/>
    </source>
</evidence>
<dbReference type="GeneID" id="80513370"/>
<name>A0A167RQF5_9VIRU</name>
<keyword evidence="2" id="KW-1185">Reference proteome</keyword>
<proteinExistence type="predicted"/>
<protein>
    <submittedName>
        <fullName evidence="1">Uncharacterized protein</fullName>
    </submittedName>
</protein>
<dbReference type="EMBL" id="KU877344">
    <property type="protein sequence ID" value="ANB51008.1"/>
    <property type="molecule type" value="Genomic_DNA"/>
</dbReference>
<dbReference type="Proteomes" id="UP000241365">
    <property type="component" value="Segment"/>
</dbReference>
<dbReference type="KEGG" id="vg:80513370"/>